<dbReference type="Gene3D" id="3.40.630.10">
    <property type="entry name" value="Zn peptidases"/>
    <property type="match status" value="1"/>
</dbReference>
<evidence type="ECO:0000256" key="7">
    <source>
        <dbReference type="ARBA" id="ARBA00022997"/>
    </source>
</evidence>
<dbReference type="GO" id="GO:0006526">
    <property type="term" value="P:L-arginine biosynthetic process"/>
    <property type="evidence" value="ECO:0007669"/>
    <property type="project" value="TreeGrafter"/>
</dbReference>
<sequence length="458" mass="51168">MQTFDASKYKEPMIQDMISLVKIPSVIDESREGAPFGIKIQKALEKALEISKELGFRTFIDPEGYYGYGEIGEGEKLFGILGHLDVVPPGDPEQWETPAFQPEIREGKVYGRGTQDDKGPMIAAMYGAKQLLDQGHGFCKRLRFIFGTDEETLWRGIEKYMEKEEVPDFGFTPDSIFPMIHAEKGLLQLYLRGEGSKEIAFGGGNSFNALADRAWVELKKTSEGEYEFRLRSLEGVYEKLKKENHPVKMEENRLTLYGKSAHSAKPEGGLNAINLLAKHLKEAGINNPALNFVEGKLGLSQYGEKLFGKLEDVSGPITINAGQLTINEEKSEIALDLRIPVTIEKNRMEEKIKEGAKEYGLTLTEHDYLEAIYLPKDHLLIRSLGEVYQKVTGEDPTPLTSGGATYARAMPNCVAFGAVLPGREKTEHQPNEHIIVEDFMKVATIYLNAIEKLTSKEG</sequence>
<dbReference type="AlphaFoldDB" id="A0AA43XI30"/>
<dbReference type="PROSITE" id="PS00759">
    <property type="entry name" value="ARGE_DAPE_CPG2_2"/>
    <property type="match status" value="1"/>
</dbReference>
<dbReference type="Gene3D" id="3.30.70.360">
    <property type="match status" value="2"/>
</dbReference>
<dbReference type="InterPro" id="IPR002933">
    <property type="entry name" value="Peptidase_M20"/>
</dbReference>
<keyword evidence="5 9" id="KW-0378">Hydrolase</keyword>
<evidence type="ECO:0000256" key="4">
    <source>
        <dbReference type="ARBA" id="ARBA00022723"/>
    </source>
</evidence>
<dbReference type="SUPFAM" id="SSF53187">
    <property type="entry name" value="Zn-dependent exopeptidases"/>
    <property type="match status" value="1"/>
</dbReference>
<dbReference type="GO" id="GO:0008270">
    <property type="term" value="F:zinc ion binding"/>
    <property type="evidence" value="ECO:0007669"/>
    <property type="project" value="InterPro"/>
</dbReference>
<keyword evidence="6" id="KW-0862">Zinc</keyword>
<dbReference type="SUPFAM" id="SSF55031">
    <property type="entry name" value="Bacterial exopeptidase dimerisation domain"/>
    <property type="match status" value="1"/>
</dbReference>
<evidence type="ECO:0000313" key="10">
    <source>
        <dbReference type="Proteomes" id="UP000449710"/>
    </source>
</evidence>
<evidence type="ECO:0000313" key="9">
    <source>
        <dbReference type="EMBL" id="NBG87243.1"/>
    </source>
</evidence>
<accession>A0AA43XI30</accession>
<keyword evidence="7 9" id="KW-0224">Dipeptidase</keyword>
<comment type="caution">
    <text evidence="9">The sequence shown here is derived from an EMBL/GenBank/DDBJ whole genome shotgun (WGS) entry which is preliminary data.</text>
</comment>
<evidence type="ECO:0000256" key="2">
    <source>
        <dbReference type="ARBA" id="ARBA00006247"/>
    </source>
</evidence>
<evidence type="ECO:0000256" key="3">
    <source>
        <dbReference type="ARBA" id="ARBA00022670"/>
    </source>
</evidence>
<dbReference type="PANTHER" id="PTHR43808">
    <property type="entry name" value="ACETYLORNITHINE DEACETYLASE"/>
    <property type="match status" value="1"/>
</dbReference>
<protein>
    <submittedName>
        <fullName evidence="9">Sapep family Mn(2+)-dependent dipeptidase</fullName>
        <ecNumber evidence="9">3.4.13.-</ecNumber>
    </submittedName>
</protein>
<dbReference type="Pfam" id="PF01546">
    <property type="entry name" value="Peptidase_M20"/>
    <property type="match status" value="1"/>
</dbReference>
<evidence type="ECO:0000256" key="5">
    <source>
        <dbReference type="ARBA" id="ARBA00022801"/>
    </source>
</evidence>
<comment type="cofactor">
    <cofactor evidence="1">
        <name>Zn(2+)</name>
        <dbReference type="ChEBI" id="CHEBI:29105"/>
    </cofactor>
</comment>
<organism evidence="9 10">
    <name type="scientific">Isachenkonia alkalipeptolytica</name>
    <dbReference type="NCBI Taxonomy" id="2565777"/>
    <lineage>
        <taxon>Bacteria</taxon>
        <taxon>Bacillati</taxon>
        <taxon>Bacillota</taxon>
        <taxon>Clostridia</taxon>
        <taxon>Eubacteriales</taxon>
        <taxon>Clostridiaceae</taxon>
        <taxon>Isachenkonia</taxon>
    </lineage>
</organism>
<dbReference type="EC" id="3.4.13.-" evidence="9"/>
<keyword evidence="10" id="KW-1185">Reference proteome</keyword>
<gene>
    <name evidence="9" type="ORF">ISALK_01895</name>
</gene>
<dbReference type="RefSeq" id="WP_160718558.1">
    <property type="nucleotide sequence ID" value="NZ_SUMG01000002.1"/>
</dbReference>
<dbReference type="GO" id="GO:0016805">
    <property type="term" value="F:dipeptidase activity"/>
    <property type="evidence" value="ECO:0007669"/>
    <property type="project" value="UniProtKB-KW"/>
</dbReference>
<dbReference type="GO" id="GO:0006508">
    <property type="term" value="P:proteolysis"/>
    <property type="evidence" value="ECO:0007669"/>
    <property type="project" value="UniProtKB-KW"/>
</dbReference>
<proteinExistence type="inferred from homology"/>
<dbReference type="EMBL" id="SUMG01000002">
    <property type="protein sequence ID" value="NBG87243.1"/>
    <property type="molecule type" value="Genomic_DNA"/>
</dbReference>
<name>A0AA43XI30_9CLOT</name>
<dbReference type="Proteomes" id="UP000449710">
    <property type="component" value="Unassembled WGS sequence"/>
</dbReference>
<keyword evidence="3" id="KW-0645">Protease</keyword>
<evidence type="ECO:0000256" key="1">
    <source>
        <dbReference type="ARBA" id="ARBA00001947"/>
    </source>
</evidence>
<dbReference type="NCBIfam" id="TIGR01887">
    <property type="entry name" value="dipeptidaselike"/>
    <property type="match status" value="1"/>
</dbReference>
<dbReference type="InterPro" id="IPR001261">
    <property type="entry name" value="ArgE/DapE_CS"/>
</dbReference>
<reference evidence="9 10" key="1">
    <citation type="submission" date="2019-04" db="EMBL/GenBank/DDBJ databases">
        <title>Isachenkonia alkalipeptolytica gen. nov. sp. nov. a new anaerobic, alkiliphilic organothrophic bacterium capable to reduce synthesized ferrihydrite isolated from a soda lake.</title>
        <authorList>
            <person name="Toshchakov S.V."/>
            <person name="Zavarzina D.G."/>
            <person name="Zhilina T.N."/>
            <person name="Kostrikina N.A."/>
            <person name="Kublanov I.V."/>
        </authorList>
    </citation>
    <scope>NUCLEOTIDE SEQUENCE [LARGE SCALE GENOMIC DNA]</scope>
    <source>
        <strain evidence="9 10">Z-1701</strain>
    </source>
</reference>
<evidence type="ECO:0000256" key="8">
    <source>
        <dbReference type="ARBA" id="ARBA00023049"/>
    </source>
</evidence>
<dbReference type="InterPro" id="IPR010964">
    <property type="entry name" value="M20A_pepV-rel"/>
</dbReference>
<dbReference type="GO" id="GO:0008777">
    <property type="term" value="F:acetylornithine deacetylase activity"/>
    <property type="evidence" value="ECO:0007669"/>
    <property type="project" value="TreeGrafter"/>
</dbReference>
<dbReference type="GO" id="GO:0008237">
    <property type="term" value="F:metallopeptidase activity"/>
    <property type="evidence" value="ECO:0007669"/>
    <property type="project" value="UniProtKB-KW"/>
</dbReference>
<keyword evidence="4" id="KW-0479">Metal-binding</keyword>
<keyword evidence="8" id="KW-0482">Metalloprotease</keyword>
<dbReference type="InterPro" id="IPR050072">
    <property type="entry name" value="Peptidase_M20A"/>
</dbReference>
<comment type="similarity">
    <text evidence="2">Belongs to the peptidase M20A family.</text>
</comment>
<dbReference type="InterPro" id="IPR036264">
    <property type="entry name" value="Bact_exopeptidase_dim_dom"/>
</dbReference>
<dbReference type="PANTHER" id="PTHR43808:SF31">
    <property type="entry name" value="N-ACETYL-L-CITRULLINE DEACETYLASE"/>
    <property type="match status" value="1"/>
</dbReference>
<evidence type="ECO:0000256" key="6">
    <source>
        <dbReference type="ARBA" id="ARBA00022833"/>
    </source>
</evidence>